<proteinExistence type="predicted"/>
<name>A0ABU2B525_9CORY</name>
<protein>
    <submittedName>
        <fullName evidence="2">GNAT family acetyltransferase</fullName>
    </submittedName>
</protein>
<dbReference type="Proteomes" id="UP001183619">
    <property type="component" value="Unassembled WGS sequence"/>
</dbReference>
<dbReference type="PROSITE" id="PS51729">
    <property type="entry name" value="GNAT_YJDJ"/>
    <property type="match status" value="1"/>
</dbReference>
<accession>A0ABU2B525</accession>
<keyword evidence="3" id="KW-1185">Reference proteome</keyword>
<comment type="caution">
    <text evidence="2">The sequence shown here is derived from an EMBL/GenBank/DDBJ whole genome shotgun (WGS) entry which is preliminary data.</text>
</comment>
<dbReference type="PANTHER" id="PTHR31435:SF10">
    <property type="entry name" value="BSR4717 PROTEIN"/>
    <property type="match status" value="1"/>
</dbReference>
<reference evidence="2 3" key="1">
    <citation type="submission" date="2023-07" db="EMBL/GenBank/DDBJ databases">
        <title>Sequencing the genomes of 1000 actinobacteria strains.</title>
        <authorList>
            <person name="Klenk H.-P."/>
        </authorList>
    </citation>
    <scope>NUCLEOTIDE SEQUENCE [LARGE SCALE GENOMIC DNA]</scope>
    <source>
        <strain evidence="2 3">DSM 44508</strain>
    </source>
</reference>
<dbReference type="RefSeq" id="WP_277105352.1">
    <property type="nucleotide sequence ID" value="NZ_BAAAJS010000057.1"/>
</dbReference>
<dbReference type="PANTHER" id="PTHR31435">
    <property type="entry name" value="PROTEIN NATD1"/>
    <property type="match status" value="1"/>
</dbReference>
<dbReference type="Pfam" id="PF14542">
    <property type="entry name" value="Acetyltransf_CG"/>
    <property type="match status" value="1"/>
</dbReference>
<evidence type="ECO:0000313" key="3">
    <source>
        <dbReference type="Proteomes" id="UP001183619"/>
    </source>
</evidence>
<dbReference type="InterPro" id="IPR045057">
    <property type="entry name" value="Gcn5-rel_NAT"/>
</dbReference>
<evidence type="ECO:0000259" key="1">
    <source>
        <dbReference type="PROSITE" id="PS51729"/>
    </source>
</evidence>
<dbReference type="InterPro" id="IPR016181">
    <property type="entry name" value="Acyl_CoA_acyltransferase"/>
</dbReference>
<dbReference type="EMBL" id="JAVDYF010000001">
    <property type="protein sequence ID" value="MDR7353710.1"/>
    <property type="molecule type" value="Genomic_DNA"/>
</dbReference>
<feature type="domain" description="N-acetyltransferase" evidence="1">
    <location>
        <begin position="17"/>
        <end position="98"/>
    </location>
</feature>
<organism evidence="2 3">
    <name type="scientific">Corynebacterium felinum</name>
    <dbReference type="NCBI Taxonomy" id="131318"/>
    <lineage>
        <taxon>Bacteria</taxon>
        <taxon>Bacillati</taxon>
        <taxon>Actinomycetota</taxon>
        <taxon>Actinomycetes</taxon>
        <taxon>Mycobacteriales</taxon>
        <taxon>Corynebacteriaceae</taxon>
        <taxon>Corynebacterium</taxon>
    </lineage>
</organism>
<dbReference type="Gene3D" id="3.40.630.30">
    <property type="match status" value="1"/>
</dbReference>
<dbReference type="SUPFAM" id="SSF55729">
    <property type="entry name" value="Acyl-CoA N-acyltransferases (Nat)"/>
    <property type="match status" value="1"/>
</dbReference>
<evidence type="ECO:0000313" key="2">
    <source>
        <dbReference type="EMBL" id="MDR7353710.1"/>
    </source>
</evidence>
<gene>
    <name evidence="2" type="ORF">J2S37_000248</name>
</gene>
<dbReference type="InterPro" id="IPR031165">
    <property type="entry name" value="GNAT_YJDJ"/>
</dbReference>
<sequence>MGNNLNVNAHAGEFDIRHEPQNSRFALYRDGEAIAIASYDEHDGIRDFNHTEVEKRHRGQGLSTPLIAYALATTRSQGFDIKPSCTAIAHYIAKKPKY</sequence>
<dbReference type="CDD" id="cd04301">
    <property type="entry name" value="NAT_SF"/>
    <property type="match status" value="1"/>
</dbReference>